<dbReference type="InterPro" id="IPR018165">
    <property type="entry name" value="Ala-tRNA-synth_IIc_core"/>
</dbReference>
<name>A0A841RCQ4_9SPIO</name>
<evidence type="ECO:0000256" key="3">
    <source>
        <dbReference type="ARBA" id="ARBA00022723"/>
    </source>
</evidence>
<dbReference type="EMBL" id="JACHGJ010000005">
    <property type="protein sequence ID" value="MBB6481017.1"/>
    <property type="molecule type" value="Genomic_DNA"/>
</dbReference>
<gene>
    <name evidence="6" type="ORF">HNR50_002690</name>
</gene>
<feature type="domain" description="Alanyl-transfer RNA synthetases family profile" evidence="5">
    <location>
        <begin position="1"/>
        <end position="248"/>
    </location>
</feature>
<evidence type="ECO:0000256" key="2">
    <source>
        <dbReference type="ARBA" id="ARBA00004496"/>
    </source>
</evidence>
<dbReference type="GO" id="GO:0005737">
    <property type="term" value="C:cytoplasm"/>
    <property type="evidence" value="ECO:0007669"/>
    <property type="project" value="UniProtKB-SubCell"/>
</dbReference>
<dbReference type="Pfam" id="PF07973">
    <property type="entry name" value="tRNA_SAD"/>
    <property type="match status" value="1"/>
</dbReference>
<dbReference type="PROSITE" id="PS50860">
    <property type="entry name" value="AA_TRNA_LIGASE_II_ALA"/>
    <property type="match status" value="1"/>
</dbReference>
<evidence type="ECO:0000256" key="1">
    <source>
        <dbReference type="ARBA" id="ARBA00001947"/>
    </source>
</evidence>
<dbReference type="GO" id="GO:0002161">
    <property type="term" value="F:aminoacyl-tRNA deacylase activity"/>
    <property type="evidence" value="ECO:0007669"/>
    <property type="project" value="UniProtKB-ARBA"/>
</dbReference>
<dbReference type="EC" id="6.1.1.7" evidence="6"/>
<keyword evidence="3" id="KW-0479">Metal-binding</keyword>
<dbReference type="Gene3D" id="3.30.980.10">
    <property type="entry name" value="Threonyl-trna Synthetase, Chain A, domain 2"/>
    <property type="match status" value="1"/>
</dbReference>
<keyword evidence="4" id="KW-0862">Zinc</keyword>
<proteinExistence type="predicted"/>
<dbReference type="Proteomes" id="UP000587760">
    <property type="component" value="Unassembled WGS sequence"/>
</dbReference>
<dbReference type="GO" id="GO:0006419">
    <property type="term" value="P:alanyl-tRNA aminoacylation"/>
    <property type="evidence" value="ECO:0007669"/>
    <property type="project" value="InterPro"/>
</dbReference>
<dbReference type="Gene3D" id="2.40.30.130">
    <property type="match status" value="1"/>
</dbReference>
<evidence type="ECO:0000256" key="4">
    <source>
        <dbReference type="ARBA" id="ARBA00022833"/>
    </source>
</evidence>
<dbReference type="GO" id="GO:0004813">
    <property type="term" value="F:alanine-tRNA ligase activity"/>
    <property type="evidence" value="ECO:0007669"/>
    <property type="project" value="UniProtKB-EC"/>
</dbReference>
<accession>A0A841RCQ4</accession>
<dbReference type="GO" id="GO:0003676">
    <property type="term" value="F:nucleic acid binding"/>
    <property type="evidence" value="ECO:0007669"/>
    <property type="project" value="InterPro"/>
</dbReference>
<dbReference type="SUPFAM" id="SSF55186">
    <property type="entry name" value="ThrRS/AlaRS common domain"/>
    <property type="match status" value="1"/>
</dbReference>
<dbReference type="SUPFAM" id="SSF50447">
    <property type="entry name" value="Translation proteins"/>
    <property type="match status" value="1"/>
</dbReference>
<dbReference type="AlphaFoldDB" id="A0A841RCQ4"/>
<comment type="subcellular location">
    <subcellularLocation>
        <location evidence="2">Cytoplasm</location>
    </subcellularLocation>
</comment>
<dbReference type="RefSeq" id="WP_184747264.1">
    <property type="nucleotide sequence ID" value="NZ_JACHGJ010000005.1"/>
</dbReference>
<dbReference type="InterPro" id="IPR012947">
    <property type="entry name" value="tRNA_SAD"/>
</dbReference>
<dbReference type="PANTHER" id="PTHR43462">
    <property type="entry name" value="ALANYL-TRNA EDITING PROTEIN"/>
    <property type="match status" value="1"/>
</dbReference>
<evidence type="ECO:0000313" key="6">
    <source>
        <dbReference type="EMBL" id="MBB6481017.1"/>
    </source>
</evidence>
<protein>
    <submittedName>
        <fullName evidence="6">Alanyl-tRNA synthetase</fullName>
        <ecNumber evidence="6">6.1.1.7</ecNumber>
    </submittedName>
</protein>
<sequence length="418" mass="46813">MTEKLFYNDPYLYSFTCSVISAVEEKGLWKLELDRTAFYPEGGGQPADRGLLGGQEVVDVQKDKGHVFHYLKEKPSVDELKGEVDRIFRMDYMQQHTGQHILSAVLKRVAGAATVAVHQAEDYTSIEIDHSEFPAETIELIEDEANKLVCANHPVYCFLNGDIPISLFPLRRDTKFTEDVRLVQIGGESLENRKEALEDAAKALADDFESFSPGIKDLAACGGVHLKRTGEVGLIKFQKQEKVRGRLRLFWLIGNRAYRDYRTKSQLTDKIGEALSVPLSGIESEFNRFMGALGEEKKRNSDLLKEMASLKAEEIRGQNQSGKQVFLFDKADPSYFKQITIALSSFDNIHLCLLNISGGAGQWALISHKENTDFNVFRNDLLSLLDGKGGGKAPLWQGKIGKTEEIDVFADQFESAFS</sequence>
<evidence type="ECO:0000313" key="7">
    <source>
        <dbReference type="Proteomes" id="UP000587760"/>
    </source>
</evidence>
<comment type="caution">
    <text evidence="6">The sequence shown here is derived from an EMBL/GenBank/DDBJ whole genome shotgun (WGS) entry which is preliminary data.</text>
</comment>
<dbReference type="InterPro" id="IPR009000">
    <property type="entry name" value="Transl_B-barrel_sf"/>
</dbReference>
<dbReference type="InterPro" id="IPR051335">
    <property type="entry name" value="Alanyl-tRNA_Editing_Enzymes"/>
</dbReference>
<reference evidence="6 7" key="1">
    <citation type="submission" date="2020-08" db="EMBL/GenBank/DDBJ databases">
        <title>Genomic Encyclopedia of Type Strains, Phase IV (KMG-IV): sequencing the most valuable type-strain genomes for metagenomic binning, comparative biology and taxonomic classification.</title>
        <authorList>
            <person name="Goeker M."/>
        </authorList>
    </citation>
    <scope>NUCLEOTIDE SEQUENCE [LARGE SCALE GENOMIC DNA]</scope>
    <source>
        <strain evidence="6 7">DSM 2461</strain>
    </source>
</reference>
<dbReference type="GO" id="GO:0005524">
    <property type="term" value="F:ATP binding"/>
    <property type="evidence" value="ECO:0007669"/>
    <property type="project" value="InterPro"/>
</dbReference>
<dbReference type="InterPro" id="IPR018163">
    <property type="entry name" value="Thr/Ala-tRNA-synth_IIc_edit"/>
</dbReference>
<dbReference type="PANTHER" id="PTHR43462:SF1">
    <property type="entry name" value="ALANYL-TRNA EDITING PROTEIN AARSD1"/>
    <property type="match status" value="1"/>
</dbReference>
<organism evidence="6 7">
    <name type="scientific">Spirochaeta isovalerica</name>
    <dbReference type="NCBI Taxonomy" id="150"/>
    <lineage>
        <taxon>Bacteria</taxon>
        <taxon>Pseudomonadati</taxon>
        <taxon>Spirochaetota</taxon>
        <taxon>Spirochaetia</taxon>
        <taxon>Spirochaetales</taxon>
        <taxon>Spirochaetaceae</taxon>
        <taxon>Spirochaeta</taxon>
    </lineage>
</organism>
<keyword evidence="6" id="KW-0436">Ligase</keyword>
<keyword evidence="6" id="KW-0030">Aminoacyl-tRNA synthetase</keyword>
<dbReference type="GO" id="GO:0046872">
    <property type="term" value="F:metal ion binding"/>
    <property type="evidence" value="ECO:0007669"/>
    <property type="project" value="UniProtKB-KW"/>
</dbReference>
<evidence type="ECO:0000259" key="5">
    <source>
        <dbReference type="PROSITE" id="PS50860"/>
    </source>
</evidence>
<comment type="cofactor">
    <cofactor evidence="1">
        <name>Zn(2+)</name>
        <dbReference type="ChEBI" id="CHEBI:29105"/>
    </cofactor>
</comment>
<keyword evidence="7" id="KW-1185">Reference proteome</keyword>